<protein>
    <recommendedName>
        <fullName evidence="1">Ig-like domain-containing protein</fullName>
    </recommendedName>
</protein>
<dbReference type="AlphaFoldDB" id="A0A5J4NYS3"/>
<evidence type="ECO:0000313" key="2">
    <source>
        <dbReference type="EMBL" id="KAA3680683.1"/>
    </source>
</evidence>
<dbReference type="Pfam" id="PF17217">
    <property type="entry name" value="UPA"/>
    <property type="match status" value="1"/>
</dbReference>
<comment type="caution">
    <text evidence="2">The sequence shown here is derived from an EMBL/GenBank/DDBJ whole genome shotgun (WGS) entry which is preliminary data.</text>
</comment>
<dbReference type="SUPFAM" id="SSF48726">
    <property type="entry name" value="Immunoglobulin"/>
    <property type="match status" value="1"/>
</dbReference>
<evidence type="ECO:0000259" key="1">
    <source>
        <dbReference type="PROSITE" id="PS50835"/>
    </source>
</evidence>
<feature type="domain" description="Ig-like" evidence="1">
    <location>
        <begin position="14"/>
        <end position="72"/>
    </location>
</feature>
<gene>
    <name evidence="2" type="ORF">DEA37_0002319</name>
</gene>
<sequence>MILYTINTISIRFQVYWLKAGLRIQQNLHSRVIINGYNQLIIDNVTVADGGNYTCVAECLGIEFRHATAKVTVIKRQIMLSPVIQLGPPDLKLTKPAVVTFQHCAPLTSTSMSILLVTKRLMVDSTKGQPNVSVIPWDEPETIHFDNWHATEMHTPSFTGINLEKPAKWLSVAFGDWTSNPDLDCKLLDATTAQLTCSTSVQFCIVGELRPASTQRSDVVQDQIGQNAPDRMKEPRTRSIATLLHLVAVGGRQSPNLDYNIRVYVLKDDHCTLERVIQEESQIGCHMLGRVRQFYFQTNGTGLTFLLEVLSKGWRSRLRTGKQVSELPF</sequence>
<dbReference type="Pfam" id="PF00791">
    <property type="entry name" value="ZU5"/>
    <property type="match status" value="1"/>
</dbReference>
<proteinExistence type="predicted"/>
<dbReference type="InterPro" id="IPR036179">
    <property type="entry name" value="Ig-like_dom_sf"/>
</dbReference>
<dbReference type="InterPro" id="IPR033772">
    <property type="entry name" value="UPA"/>
</dbReference>
<dbReference type="EMBL" id="QNGE01000379">
    <property type="protein sequence ID" value="KAA3680683.1"/>
    <property type="molecule type" value="Genomic_DNA"/>
</dbReference>
<dbReference type="PANTHER" id="PTHR12582">
    <property type="entry name" value="NETRIN RECEPTOR UNC5"/>
    <property type="match status" value="1"/>
</dbReference>
<dbReference type="GO" id="GO:0016020">
    <property type="term" value="C:membrane"/>
    <property type="evidence" value="ECO:0007669"/>
    <property type="project" value="InterPro"/>
</dbReference>
<dbReference type="Pfam" id="PF00047">
    <property type="entry name" value="ig"/>
    <property type="match status" value="1"/>
</dbReference>
<evidence type="ECO:0000313" key="3">
    <source>
        <dbReference type="Proteomes" id="UP000324629"/>
    </source>
</evidence>
<dbReference type="InterPro" id="IPR013151">
    <property type="entry name" value="Immunoglobulin_dom"/>
</dbReference>
<name>A0A5J4NYS3_9TREM</name>
<accession>A0A5J4NYS3</accession>
<reference evidence="2 3" key="1">
    <citation type="journal article" date="2019" name="Gigascience">
        <title>Whole-genome sequence of the oriental lung fluke Paragonimus westermani.</title>
        <authorList>
            <person name="Oey H."/>
            <person name="Zakrzewski M."/>
            <person name="Narain K."/>
            <person name="Devi K.R."/>
            <person name="Agatsuma T."/>
            <person name="Nawaratna S."/>
            <person name="Gobert G.N."/>
            <person name="Jones M.K."/>
            <person name="Ragan M.A."/>
            <person name="McManus D.P."/>
            <person name="Krause L."/>
        </authorList>
    </citation>
    <scope>NUCLEOTIDE SEQUENCE [LARGE SCALE GENOMIC DNA]</scope>
    <source>
        <strain evidence="2 3">IND2009</strain>
    </source>
</reference>
<dbReference type="InterPro" id="IPR013783">
    <property type="entry name" value="Ig-like_fold"/>
</dbReference>
<organism evidence="2 3">
    <name type="scientific">Paragonimus westermani</name>
    <dbReference type="NCBI Taxonomy" id="34504"/>
    <lineage>
        <taxon>Eukaryota</taxon>
        <taxon>Metazoa</taxon>
        <taxon>Spiralia</taxon>
        <taxon>Lophotrochozoa</taxon>
        <taxon>Platyhelminthes</taxon>
        <taxon>Trematoda</taxon>
        <taxon>Digenea</taxon>
        <taxon>Plagiorchiida</taxon>
        <taxon>Troglotremata</taxon>
        <taxon>Troglotrematidae</taxon>
        <taxon>Paragonimus</taxon>
    </lineage>
</organism>
<dbReference type="PROSITE" id="PS50835">
    <property type="entry name" value="IG_LIKE"/>
    <property type="match status" value="1"/>
</dbReference>
<dbReference type="CDD" id="cd00096">
    <property type="entry name" value="Ig"/>
    <property type="match status" value="1"/>
</dbReference>
<keyword evidence="3" id="KW-1185">Reference proteome</keyword>
<dbReference type="GO" id="GO:0005042">
    <property type="term" value="F:netrin receptor activity"/>
    <property type="evidence" value="ECO:0007669"/>
    <property type="project" value="InterPro"/>
</dbReference>
<dbReference type="Gene3D" id="2.60.220.30">
    <property type="match status" value="1"/>
</dbReference>
<dbReference type="InterPro" id="IPR007110">
    <property type="entry name" value="Ig-like_dom"/>
</dbReference>
<dbReference type="Proteomes" id="UP000324629">
    <property type="component" value="Unassembled WGS sequence"/>
</dbReference>
<dbReference type="Gene3D" id="2.60.40.10">
    <property type="entry name" value="Immunoglobulins"/>
    <property type="match status" value="1"/>
</dbReference>
<dbReference type="PANTHER" id="PTHR12582:SF47">
    <property type="entry name" value="NETRIN RECEPTOR UNC-5"/>
    <property type="match status" value="1"/>
</dbReference>
<dbReference type="InterPro" id="IPR000906">
    <property type="entry name" value="ZU5_dom"/>
</dbReference>
<dbReference type="InterPro" id="IPR037936">
    <property type="entry name" value="UNC5A-D"/>
</dbReference>